<protein>
    <recommendedName>
        <fullName evidence="1">Transposase InsH N-terminal domain-containing protein</fullName>
    </recommendedName>
</protein>
<dbReference type="Pfam" id="PF05598">
    <property type="entry name" value="DUF772"/>
    <property type="match status" value="1"/>
</dbReference>
<dbReference type="Proteomes" id="UP000798488">
    <property type="component" value="Unassembled WGS sequence"/>
</dbReference>
<organism evidence="2 3">
    <name type="scientific">Sporotomaculum syntrophicum</name>
    <dbReference type="NCBI Taxonomy" id="182264"/>
    <lineage>
        <taxon>Bacteria</taxon>
        <taxon>Bacillati</taxon>
        <taxon>Bacillota</taxon>
        <taxon>Clostridia</taxon>
        <taxon>Eubacteriales</taxon>
        <taxon>Desulfallaceae</taxon>
        <taxon>Sporotomaculum</taxon>
    </lineage>
</organism>
<reference evidence="2" key="1">
    <citation type="submission" date="2016-02" db="EMBL/GenBank/DDBJ databases">
        <title>Draft Genome Sequence of Sporotomaculum syntrophicum Strain FB, a Syntrophic Benzoate Degrader.</title>
        <authorList>
            <person name="Nobu M.K."/>
            <person name="Narihiro T."/>
            <person name="Qiu Y.-L."/>
            <person name="Ohashi A."/>
            <person name="Liu W.-T."/>
            <person name="Yuji S."/>
        </authorList>
    </citation>
    <scope>NUCLEOTIDE SEQUENCE</scope>
    <source>
        <strain evidence="2">FB</strain>
    </source>
</reference>
<dbReference type="AlphaFoldDB" id="A0A9D2WNI1"/>
<evidence type="ECO:0000313" key="2">
    <source>
        <dbReference type="EMBL" id="KAF1083737.1"/>
    </source>
</evidence>
<name>A0A9D2WNI1_9FIRM</name>
<keyword evidence="3" id="KW-1185">Reference proteome</keyword>
<evidence type="ECO:0000313" key="3">
    <source>
        <dbReference type="Proteomes" id="UP000798488"/>
    </source>
</evidence>
<dbReference type="EMBL" id="LSRS01000011">
    <property type="protein sequence ID" value="KAF1083737.1"/>
    <property type="molecule type" value="Genomic_DNA"/>
</dbReference>
<evidence type="ECO:0000259" key="1">
    <source>
        <dbReference type="Pfam" id="PF05598"/>
    </source>
</evidence>
<dbReference type="InterPro" id="IPR008490">
    <property type="entry name" value="Transposase_InsH_N"/>
</dbReference>
<accession>A0A9D2WNI1</accession>
<comment type="caution">
    <text evidence="2">The sequence shown here is derived from an EMBL/GenBank/DDBJ whole genome shotgun (WGS) entry which is preliminary data.</text>
</comment>
<proteinExistence type="predicted"/>
<feature type="domain" description="Transposase InsH N-terminal" evidence="1">
    <location>
        <begin position="16"/>
        <end position="70"/>
    </location>
</feature>
<gene>
    <name evidence="2" type="ORF">SPSYN_03086</name>
</gene>
<sequence length="75" mass="8872">MLIETTFKQGSFYTELYHIILENHILKRIDSAISLSFVNELLADRYCKNFGRPAKEPEMMLKIQLLISIYYPMNN</sequence>